<protein>
    <submittedName>
        <fullName evidence="1">Uncharacterized protein</fullName>
    </submittedName>
</protein>
<keyword evidence="2" id="KW-1185">Reference proteome</keyword>
<gene>
    <name evidence="1" type="ORF">ACFSKK_23140</name>
</gene>
<evidence type="ECO:0000313" key="1">
    <source>
        <dbReference type="EMBL" id="MFD2216576.1"/>
    </source>
</evidence>
<sequence>MSQEASYFPKPVKVIAIPKKNGGTRTFGVPSVKDRVAHIVTKLYFEKTVGKLFYDDFY</sequence>
<dbReference type="EMBL" id="JBHUIK010000007">
    <property type="protein sequence ID" value="MFD2216576.1"/>
    <property type="molecule type" value="Genomic_DNA"/>
</dbReference>
<comment type="caution">
    <text evidence="1">The sequence shown here is derived from an EMBL/GenBank/DDBJ whole genome shotgun (WGS) entry which is preliminary data.</text>
</comment>
<dbReference type="SUPFAM" id="SSF56672">
    <property type="entry name" value="DNA/RNA polymerases"/>
    <property type="match status" value="1"/>
</dbReference>
<reference evidence="2" key="1">
    <citation type="journal article" date="2019" name="Int. J. Syst. Evol. Microbiol.">
        <title>The Global Catalogue of Microorganisms (GCM) 10K type strain sequencing project: providing services to taxonomists for standard genome sequencing and annotation.</title>
        <authorList>
            <consortium name="The Broad Institute Genomics Platform"/>
            <consortium name="The Broad Institute Genome Sequencing Center for Infectious Disease"/>
            <person name="Wu L."/>
            <person name="Ma J."/>
        </authorList>
    </citation>
    <scope>NUCLEOTIDE SEQUENCE [LARGE SCALE GENOMIC DNA]</scope>
    <source>
        <strain evidence="2">CGMCC 1.15474</strain>
    </source>
</reference>
<dbReference type="RefSeq" id="WP_247347424.1">
    <property type="nucleotide sequence ID" value="NZ_CP095551.1"/>
</dbReference>
<evidence type="ECO:0000313" key="2">
    <source>
        <dbReference type="Proteomes" id="UP001597318"/>
    </source>
</evidence>
<accession>A0ABW5C662</accession>
<dbReference type="Proteomes" id="UP001597318">
    <property type="component" value="Unassembled WGS sequence"/>
</dbReference>
<proteinExistence type="predicted"/>
<name>A0ABW5C662_9BACI</name>
<organism evidence="1 2">
    <name type="scientific">Metabacillus endolithicus</name>
    <dbReference type="NCBI Taxonomy" id="1535204"/>
    <lineage>
        <taxon>Bacteria</taxon>
        <taxon>Bacillati</taxon>
        <taxon>Bacillota</taxon>
        <taxon>Bacilli</taxon>
        <taxon>Bacillales</taxon>
        <taxon>Bacillaceae</taxon>
        <taxon>Metabacillus</taxon>
    </lineage>
</organism>
<dbReference type="InterPro" id="IPR043502">
    <property type="entry name" value="DNA/RNA_pol_sf"/>
</dbReference>